<keyword evidence="11" id="KW-1185">Reference proteome</keyword>
<evidence type="ECO:0000259" key="7">
    <source>
        <dbReference type="Pfam" id="PF02610"/>
    </source>
</evidence>
<evidence type="ECO:0000256" key="5">
    <source>
        <dbReference type="ARBA" id="ARBA00023277"/>
    </source>
</evidence>
<dbReference type="SUPFAM" id="SSF50443">
    <property type="entry name" value="FucI/AraA C-terminal domain-like"/>
    <property type="match status" value="1"/>
</dbReference>
<evidence type="ECO:0000256" key="4">
    <source>
        <dbReference type="ARBA" id="ARBA00023235"/>
    </source>
</evidence>
<comment type="cofactor">
    <cofactor evidence="6">
        <name>Mn(2+)</name>
        <dbReference type="ChEBI" id="CHEBI:29035"/>
    </cofactor>
    <text evidence="6">Binds 1 Mn(2+) ion per subunit.</text>
</comment>
<proteinExistence type="inferred from homology"/>
<feature type="domain" description="L-arabinose isomerase N-terminal" evidence="7">
    <location>
        <begin position="14"/>
        <end position="179"/>
    </location>
</feature>
<evidence type="ECO:0000256" key="2">
    <source>
        <dbReference type="ARBA" id="ARBA00022935"/>
    </source>
</evidence>
<comment type="function">
    <text evidence="6">Catalyzes the conversion of L-arabinose to L-ribulose.</text>
</comment>
<feature type="binding site" evidence="6">
    <location>
        <position position="355"/>
    </location>
    <ligand>
        <name>Mn(2+)</name>
        <dbReference type="ChEBI" id="CHEBI:29035"/>
    </ligand>
</feature>
<feature type="domain" description="L-arabinose isomerase central" evidence="9">
    <location>
        <begin position="183"/>
        <end position="330"/>
    </location>
</feature>
<dbReference type="UniPathway" id="UPA00145">
    <property type="reaction ID" value="UER00565"/>
</dbReference>
<protein>
    <recommendedName>
        <fullName evidence="6">L-arabinose isomerase</fullName>
        <ecNumber evidence="6">5.3.1.4</ecNumber>
    </recommendedName>
</protein>
<dbReference type="Gene3D" id="3.40.50.10940">
    <property type="match status" value="1"/>
</dbReference>
<comment type="catalytic activity">
    <reaction evidence="6">
        <text>beta-L-arabinopyranose = L-ribulose</text>
        <dbReference type="Rhea" id="RHEA:14821"/>
        <dbReference type="ChEBI" id="CHEBI:16880"/>
        <dbReference type="ChEBI" id="CHEBI:40886"/>
        <dbReference type="EC" id="5.3.1.4"/>
    </reaction>
</comment>
<reference evidence="10 11" key="1">
    <citation type="journal article" date="2017" name="Elife">
        <title>Extensive horizontal gene transfer in cheese-associated bacteria.</title>
        <authorList>
            <person name="Bonham K.S."/>
            <person name="Wolfe B.E."/>
            <person name="Dutton R.J."/>
        </authorList>
    </citation>
    <scope>NUCLEOTIDE SEQUENCE [LARGE SCALE GENOMIC DNA]</scope>
    <source>
        <strain evidence="10 11">JB196</strain>
    </source>
</reference>
<dbReference type="PANTHER" id="PTHR38464">
    <property type="entry name" value="L-ARABINOSE ISOMERASE"/>
    <property type="match status" value="1"/>
</dbReference>
<keyword evidence="1 6" id="KW-0479">Metal-binding</keyword>
<evidence type="ECO:0000313" key="11">
    <source>
        <dbReference type="Proteomes" id="UP000252479"/>
    </source>
</evidence>
<comment type="caution">
    <text evidence="10">The sequence shown here is derived from an EMBL/GenBank/DDBJ whole genome shotgun (WGS) entry which is preliminary data.</text>
</comment>
<dbReference type="InterPro" id="IPR055390">
    <property type="entry name" value="AraA_central"/>
</dbReference>
<evidence type="ECO:0000313" key="10">
    <source>
        <dbReference type="EMBL" id="RCS70456.1"/>
    </source>
</evidence>
<dbReference type="Pfam" id="PF24856">
    <property type="entry name" value="AraA_central"/>
    <property type="match status" value="1"/>
</dbReference>
<dbReference type="GeneID" id="303189947"/>
<evidence type="ECO:0000256" key="3">
    <source>
        <dbReference type="ARBA" id="ARBA00023211"/>
    </source>
</evidence>
<comment type="pathway">
    <text evidence="6">Carbohydrate degradation; L-arabinose degradation via L-ribulose; D-xylulose 5-phosphate from L-arabinose (bacterial route): step 1/3.</text>
</comment>
<evidence type="ECO:0000259" key="9">
    <source>
        <dbReference type="Pfam" id="PF24856"/>
    </source>
</evidence>
<dbReference type="PIRSF" id="PIRSF001478">
    <property type="entry name" value="L-ara_isomerase"/>
    <property type="match status" value="1"/>
</dbReference>
<dbReference type="InterPro" id="IPR024664">
    <property type="entry name" value="Ara_Isoase_C"/>
</dbReference>
<sequence>MTTSNASSSLVKKAVWFITGSQHLYGPKVLEQVAANSQEIVAGFNQGDDICVSIECKDTVKSPEEILKVCQEANNDENCLGVVLWMHTFSPAKMWIAGLKQLNKPFVHLHTQFSEALPWESIDMAYMNLNQSAHGDREFGFIGTRLGLDRRVIVGHWQKESVRKQLDHWCRAAIGWNESNTLRVARFGDNMRQVAVTEGNKVSSQIEFGFEVHAYGLGELTEVVNAVEDSAITALLEEYRSTYSIASEIFENAEQLEVLKNEARLELGMEKFLQDRGCMAFVNTFENLTGLTNLPGLATQRLMEKGYGYGGEGDWKTAAMTRIIKAMGQGLPGGTSFMEDYTYNLTGEGQVLGAHMLEVCPTIAAEKPSVQIHRHTIGKTDDVARAIFSAKASPALVVTLIDLGNRYRMLVNEIDTVNPPSDLPHLPVAHALWEPKPNLEVSAAAWIHAGGAHHSVYTQNVTLDMLEDFAEFAGIELVVIDSNTTIRDFKTTLKHNSMFYRLSNGI</sequence>
<dbReference type="AlphaFoldDB" id="A0A368LIK0"/>
<feature type="binding site" evidence="6">
    <location>
        <position position="454"/>
    </location>
    <ligand>
        <name>Mn(2+)</name>
        <dbReference type="ChEBI" id="CHEBI:29035"/>
    </ligand>
</feature>
<dbReference type="GO" id="GO:0005829">
    <property type="term" value="C:cytosol"/>
    <property type="evidence" value="ECO:0007669"/>
    <property type="project" value="TreeGrafter"/>
</dbReference>
<dbReference type="InterPro" id="IPR003762">
    <property type="entry name" value="Lara_isomerase"/>
</dbReference>
<organism evidence="10 11">
    <name type="scientific">Vibrio casei</name>
    <dbReference type="NCBI Taxonomy" id="673372"/>
    <lineage>
        <taxon>Bacteria</taxon>
        <taxon>Pseudomonadati</taxon>
        <taxon>Pseudomonadota</taxon>
        <taxon>Gammaproteobacteria</taxon>
        <taxon>Vibrionales</taxon>
        <taxon>Vibrionaceae</taxon>
        <taxon>Vibrio</taxon>
    </lineage>
</organism>
<dbReference type="RefSeq" id="WP_086960246.1">
    <property type="nucleotide sequence ID" value="NZ_FUKS01000023.1"/>
</dbReference>
<dbReference type="InterPro" id="IPR009015">
    <property type="entry name" value="Fucose_isomerase_N/cen_sf"/>
</dbReference>
<dbReference type="InterPro" id="IPR038583">
    <property type="entry name" value="AraA_N_sf"/>
</dbReference>
<dbReference type="HAMAP" id="MF_00519">
    <property type="entry name" value="Arabinose_Isome"/>
    <property type="match status" value="1"/>
</dbReference>
<accession>A0A368LIK0</accession>
<dbReference type="EC" id="5.3.1.4" evidence="6"/>
<dbReference type="NCBIfam" id="NF002795">
    <property type="entry name" value="PRK02929.1"/>
    <property type="match status" value="1"/>
</dbReference>
<feature type="domain" description="L-arabinose isomerase C-terminal" evidence="8">
    <location>
        <begin position="334"/>
        <end position="476"/>
    </location>
</feature>
<dbReference type="Proteomes" id="UP000252479">
    <property type="component" value="Unassembled WGS sequence"/>
</dbReference>
<comment type="similarity">
    <text evidence="6">Belongs to the arabinose isomerase family.</text>
</comment>
<keyword evidence="3 6" id="KW-0464">Manganese</keyword>
<feature type="binding site" evidence="6">
    <location>
        <position position="339"/>
    </location>
    <ligand>
        <name>Mn(2+)</name>
        <dbReference type="ChEBI" id="CHEBI:29035"/>
    </ligand>
</feature>
<dbReference type="Pfam" id="PF02610">
    <property type="entry name" value="AraA_N"/>
    <property type="match status" value="1"/>
</dbReference>
<feature type="binding site" evidence="6">
    <location>
        <position position="312"/>
    </location>
    <ligand>
        <name>Mn(2+)</name>
        <dbReference type="ChEBI" id="CHEBI:29035"/>
    </ligand>
</feature>
<name>A0A368LIK0_9VIBR</name>
<dbReference type="Pfam" id="PF11762">
    <property type="entry name" value="Arabinose_Iso_C"/>
    <property type="match status" value="1"/>
</dbReference>
<gene>
    <name evidence="6" type="primary">araA</name>
    <name evidence="10" type="ORF">CIK83_13555</name>
</gene>
<dbReference type="EMBL" id="QPGL01000002">
    <property type="protein sequence ID" value="RCS70456.1"/>
    <property type="molecule type" value="Genomic_DNA"/>
</dbReference>
<dbReference type="InterPro" id="IPR004216">
    <property type="entry name" value="Fuc/Ara_isomerase_C"/>
</dbReference>
<dbReference type="SUPFAM" id="SSF53743">
    <property type="entry name" value="FucI/AraA N-terminal and middle domains"/>
    <property type="match status" value="1"/>
</dbReference>
<evidence type="ECO:0000259" key="8">
    <source>
        <dbReference type="Pfam" id="PF11762"/>
    </source>
</evidence>
<keyword evidence="4 6" id="KW-0413">Isomerase</keyword>
<evidence type="ECO:0000256" key="6">
    <source>
        <dbReference type="HAMAP-Rule" id="MF_00519"/>
    </source>
</evidence>
<keyword evidence="2 6" id="KW-0054">Arabinose catabolism</keyword>
<dbReference type="GO" id="GO:0019569">
    <property type="term" value="P:L-arabinose catabolic process to D-xylulose 5-phosphate"/>
    <property type="evidence" value="ECO:0007669"/>
    <property type="project" value="UniProtKB-UniRule"/>
</dbReference>
<dbReference type="GO" id="GO:0008733">
    <property type="term" value="F:L-arabinose isomerase activity"/>
    <property type="evidence" value="ECO:0007669"/>
    <property type="project" value="UniProtKB-UniRule"/>
</dbReference>
<dbReference type="InterPro" id="IPR055389">
    <property type="entry name" value="AraA_N"/>
</dbReference>
<dbReference type="PANTHER" id="PTHR38464:SF1">
    <property type="entry name" value="L-ARABINOSE ISOMERASE"/>
    <property type="match status" value="1"/>
</dbReference>
<evidence type="ECO:0000256" key="1">
    <source>
        <dbReference type="ARBA" id="ARBA00022723"/>
    </source>
</evidence>
<keyword evidence="5 6" id="KW-0119">Carbohydrate metabolism</keyword>
<dbReference type="GO" id="GO:0030145">
    <property type="term" value="F:manganese ion binding"/>
    <property type="evidence" value="ECO:0007669"/>
    <property type="project" value="UniProtKB-UniRule"/>
</dbReference>